<sequence>MTATTAEPASADAVASAGTAEATAAAPNTPDAAAQAREGAILRLEQELGGVIGRIRASWRDAAAEVHPDLQPLGYQVLVAIAGGKATSATAIVERLQSDKSAVSRQVRHLEDLGLVESRPDADDRRARVLAATHVARERLAAARRRYQHRMSDRLSQWSVDDLGRASDVLRDLAR</sequence>
<keyword evidence="3" id="KW-0804">Transcription</keyword>
<evidence type="ECO:0000313" key="6">
    <source>
        <dbReference type="EMBL" id="TQM98159.1"/>
    </source>
</evidence>
<dbReference type="PROSITE" id="PS50995">
    <property type="entry name" value="HTH_MARR_2"/>
    <property type="match status" value="1"/>
</dbReference>
<feature type="region of interest" description="Disordered" evidence="4">
    <location>
        <begin position="1"/>
        <end position="32"/>
    </location>
</feature>
<evidence type="ECO:0000256" key="2">
    <source>
        <dbReference type="ARBA" id="ARBA00023125"/>
    </source>
</evidence>
<evidence type="ECO:0000259" key="5">
    <source>
        <dbReference type="PROSITE" id="PS50995"/>
    </source>
</evidence>
<dbReference type="AlphaFoldDB" id="A0A4Y3UQB1"/>
<dbReference type="GO" id="GO:0003677">
    <property type="term" value="F:DNA binding"/>
    <property type="evidence" value="ECO:0007669"/>
    <property type="project" value="UniProtKB-KW"/>
</dbReference>
<evidence type="ECO:0000256" key="4">
    <source>
        <dbReference type="SAM" id="MobiDB-lite"/>
    </source>
</evidence>
<dbReference type="Proteomes" id="UP000319804">
    <property type="component" value="Unassembled WGS sequence"/>
</dbReference>
<dbReference type="GO" id="GO:0006950">
    <property type="term" value="P:response to stress"/>
    <property type="evidence" value="ECO:0007669"/>
    <property type="project" value="TreeGrafter"/>
</dbReference>
<dbReference type="OrthoDB" id="9154853at2"/>
<keyword evidence="1" id="KW-0805">Transcription regulation</keyword>
<keyword evidence="7" id="KW-1185">Reference proteome</keyword>
<dbReference type="Pfam" id="PF12802">
    <property type="entry name" value="MarR_2"/>
    <property type="match status" value="1"/>
</dbReference>
<feature type="domain" description="HTH marR-type" evidence="5">
    <location>
        <begin position="41"/>
        <end position="175"/>
    </location>
</feature>
<dbReference type="Gene3D" id="1.10.10.10">
    <property type="entry name" value="Winged helix-like DNA-binding domain superfamily/Winged helix DNA-binding domain"/>
    <property type="match status" value="1"/>
</dbReference>
<gene>
    <name evidence="6" type="ORF">FHX68_2194</name>
</gene>
<dbReference type="PROSITE" id="PS01117">
    <property type="entry name" value="HTH_MARR_1"/>
    <property type="match status" value="1"/>
</dbReference>
<proteinExistence type="predicted"/>
<keyword evidence="2 6" id="KW-0238">DNA-binding</keyword>
<dbReference type="SMART" id="SM00347">
    <property type="entry name" value="HTH_MARR"/>
    <property type="match status" value="1"/>
</dbReference>
<dbReference type="InterPro" id="IPR036390">
    <property type="entry name" value="WH_DNA-bd_sf"/>
</dbReference>
<evidence type="ECO:0000256" key="1">
    <source>
        <dbReference type="ARBA" id="ARBA00023015"/>
    </source>
</evidence>
<dbReference type="InterPro" id="IPR023187">
    <property type="entry name" value="Tscrpt_reg_MarR-type_CS"/>
</dbReference>
<dbReference type="PANTHER" id="PTHR33164:SF57">
    <property type="entry name" value="MARR-FAMILY TRANSCRIPTIONAL REGULATOR"/>
    <property type="match status" value="1"/>
</dbReference>
<organism evidence="6 7">
    <name type="scientific">Microbacterium lacticum</name>
    <dbReference type="NCBI Taxonomy" id="33885"/>
    <lineage>
        <taxon>Bacteria</taxon>
        <taxon>Bacillati</taxon>
        <taxon>Actinomycetota</taxon>
        <taxon>Actinomycetes</taxon>
        <taxon>Micrococcales</taxon>
        <taxon>Microbacteriaceae</taxon>
        <taxon>Microbacterium</taxon>
    </lineage>
</organism>
<dbReference type="InterPro" id="IPR036388">
    <property type="entry name" value="WH-like_DNA-bd_sf"/>
</dbReference>
<accession>A0A4Y3UQB1</accession>
<dbReference type="RefSeq" id="WP_141380890.1">
    <property type="nucleotide sequence ID" value="NZ_BJNA01000037.1"/>
</dbReference>
<dbReference type="InterPro" id="IPR039422">
    <property type="entry name" value="MarR/SlyA-like"/>
</dbReference>
<protein>
    <submittedName>
        <fullName evidence="6">DNA-binding MarR family transcriptional regulator</fullName>
    </submittedName>
</protein>
<dbReference type="SUPFAM" id="SSF46785">
    <property type="entry name" value="Winged helix' DNA-binding domain"/>
    <property type="match status" value="1"/>
</dbReference>
<evidence type="ECO:0000313" key="7">
    <source>
        <dbReference type="Proteomes" id="UP000319804"/>
    </source>
</evidence>
<name>A0A4Y3UQB1_9MICO</name>
<evidence type="ECO:0000256" key="3">
    <source>
        <dbReference type="ARBA" id="ARBA00023163"/>
    </source>
</evidence>
<dbReference type="PANTHER" id="PTHR33164">
    <property type="entry name" value="TRANSCRIPTIONAL REGULATOR, MARR FAMILY"/>
    <property type="match status" value="1"/>
</dbReference>
<dbReference type="GO" id="GO:0003700">
    <property type="term" value="F:DNA-binding transcription factor activity"/>
    <property type="evidence" value="ECO:0007669"/>
    <property type="project" value="InterPro"/>
</dbReference>
<dbReference type="EMBL" id="VFPS01000003">
    <property type="protein sequence ID" value="TQM98159.1"/>
    <property type="molecule type" value="Genomic_DNA"/>
</dbReference>
<reference evidence="6 7" key="1">
    <citation type="submission" date="2019-06" db="EMBL/GenBank/DDBJ databases">
        <title>Sequencing the genomes of 1000 actinobacteria strains.</title>
        <authorList>
            <person name="Klenk H.-P."/>
        </authorList>
    </citation>
    <scope>NUCLEOTIDE SEQUENCE [LARGE SCALE GENOMIC DNA]</scope>
    <source>
        <strain evidence="6 7">DSM 20427</strain>
    </source>
</reference>
<dbReference type="InterPro" id="IPR000835">
    <property type="entry name" value="HTH_MarR-typ"/>
</dbReference>
<comment type="caution">
    <text evidence="6">The sequence shown here is derived from an EMBL/GenBank/DDBJ whole genome shotgun (WGS) entry which is preliminary data.</text>
</comment>